<proteinExistence type="inferred from homology"/>
<dbReference type="AlphaFoldDB" id="A0A212LS72"/>
<sequence length="235" mass="25089">MNIDICFTPNDFDDTKYSKYSAVVIDVLRATTSIATACANGCKELIPVRTVAEANKLKANNPDILLAGEREGLLIPGFNLGNSPFEYTREQVASKTIVMTTTNGTLALTKASAAQKVYAMAFVNAAAITSALQQNQDDVVIVCAGSEGRFSLEDTLCAGLLAERFSKTAKLSDTALAAQAMYRDFAAELLPRVAESSHASYLRSIGFEQDVTLCLQQDTLSVIPVFANGIITAGN</sequence>
<dbReference type="Pfam" id="PF04029">
    <property type="entry name" value="2-ph_phosp"/>
    <property type="match status" value="1"/>
</dbReference>
<dbReference type="PANTHER" id="PTHR37311">
    <property type="entry name" value="2-PHOSPHOSULFOLACTATE PHOSPHATASE-RELATED"/>
    <property type="match status" value="1"/>
</dbReference>
<dbReference type="EC" id="3.1.3.71" evidence="3 8"/>
<keyword evidence="5 8" id="KW-0378">Hydrolase</keyword>
<evidence type="ECO:0000256" key="7">
    <source>
        <dbReference type="ARBA" id="ARBA00033711"/>
    </source>
</evidence>
<dbReference type="InterPro" id="IPR036702">
    <property type="entry name" value="ComB-like_sf"/>
</dbReference>
<keyword evidence="6 8" id="KW-0460">Magnesium</keyword>
<gene>
    <name evidence="8 9" type="primary">comB</name>
    <name evidence="9" type="ORF">KL86SPO_30417</name>
</gene>
<dbReference type="FunFam" id="3.90.1560.10:FF:000001">
    <property type="entry name" value="Probable 2-phosphosulfolactate phosphatase"/>
    <property type="match status" value="1"/>
</dbReference>
<dbReference type="SUPFAM" id="SSF142823">
    <property type="entry name" value="ComB-like"/>
    <property type="match status" value="1"/>
</dbReference>
<evidence type="ECO:0000256" key="4">
    <source>
        <dbReference type="ARBA" id="ARBA00021948"/>
    </source>
</evidence>
<evidence type="ECO:0000256" key="1">
    <source>
        <dbReference type="ARBA" id="ARBA00001946"/>
    </source>
</evidence>
<organism evidence="9">
    <name type="scientific">uncultured Sporomusa sp</name>
    <dbReference type="NCBI Taxonomy" id="307249"/>
    <lineage>
        <taxon>Bacteria</taxon>
        <taxon>Bacillati</taxon>
        <taxon>Bacillota</taxon>
        <taxon>Negativicutes</taxon>
        <taxon>Selenomonadales</taxon>
        <taxon>Sporomusaceae</taxon>
        <taxon>Sporomusa</taxon>
        <taxon>environmental samples</taxon>
    </lineage>
</organism>
<comment type="similarity">
    <text evidence="2 8">Belongs to the ComB family.</text>
</comment>
<dbReference type="Gene3D" id="3.90.1560.10">
    <property type="entry name" value="ComB-like"/>
    <property type="match status" value="1"/>
</dbReference>
<reference evidence="9" key="1">
    <citation type="submission" date="2016-08" db="EMBL/GenBank/DDBJ databases">
        <authorList>
            <person name="Seilhamer J.J."/>
        </authorList>
    </citation>
    <scope>NUCLEOTIDE SEQUENCE</scope>
    <source>
        <strain evidence="9">86</strain>
    </source>
</reference>
<dbReference type="InterPro" id="IPR005238">
    <property type="entry name" value="ComB-like"/>
</dbReference>
<dbReference type="RefSeq" id="WP_288183731.1">
    <property type="nucleotide sequence ID" value="NZ_LT608335.1"/>
</dbReference>
<protein>
    <recommendedName>
        <fullName evidence="4 8">Probable 2-phosphosulfolactate phosphatase</fullName>
        <ecNumber evidence="3 8">3.1.3.71</ecNumber>
    </recommendedName>
</protein>
<evidence type="ECO:0000256" key="5">
    <source>
        <dbReference type="ARBA" id="ARBA00022801"/>
    </source>
</evidence>
<comment type="catalytic activity">
    <reaction evidence="7 8">
        <text>(2R)-O-phospho-3-sulfolactate + H2O = (2R)-3-sulfolactate + phosphate</text>
        <dbReference type="Rhea" id="RHEA:23416"/>
        <dbReference type="ChEBI" id="CHEBI:15377"/>
        <dbReference type="ChEBI" id="CHEBI:15597"/>
        <dbReference type="ChEBI" id="CHEBI:43474"/>
        <dbReference type="ChEBI" id="CHEBI:58738"/>
        <dbReference type="EC" id="3.1.3.71"/>
    </reaction>
</comment>
<dbReference type="EMBL" id="FMJE01000003">
    <property type="protein sequence ID" value="SCM80239.1"/>
    <property type="molecule type" value="Genomic_DNA"/>
</dbReference>
<accession>A0A212LS72</accession>
<dbReference type="GO" id="GO:0000287">
    <property type="term" value="F:magnesium ion binding"/>
    <property type="evidence" value="ECO:0007669"/>
    <property type="project" value="UniProtKB-UniRule"/>
</dbReference>
<evidence type="ECO:0000256" key="6">
    <source>
        <dbReference type="ARBA" id="ARBA00022842"/>
    </source>
</evidence>
<dbReference type="GO" id="GO:0050545">
    <property type="term" value="F:sulfopyruvate decarboxylase activity"/>
    <property type="evidence" value="ECO:0007669"/>
    <property type="project" value="TreeGrafter"/>
</dbReference>
<comment type="cofactor">
    <cofactor evidence="1 8">
        <name>Mg(2+)</name>
        <dbReference type="ChEBI" id="CHEBI:18420"/>
    </cofactor>
</comment>
<evidence type="ECO:0000256" key="8">
    <source>
        <dbReference type="HAMAP-Rule" id="MF_00490"/>
    </source>
</evidence>
<evidence type="ECO:0000256" key="3">
    <source>
        <dbReference type="ARBA" id="ARBA00012953"/>
    </source>
</evidence>
<evidence type="ECO:0000256" key="2">
    <source>
        <dbReference type="ARBA" id="ARBA00009997"/>
    </source>
</evidence>
<name>A0A212LS72_9FIRM</name>
<dbReference type="PANTHER" id="PTHR37311:SF1">
    <property type="entry name" value="2-PHOSPHOSULFOLACTATE PHOSPHATASE-RELATED"/>
    <property type="match status" value="1"/>
</dbReference>
<evidence type="ECO:0000313" key="9">
    <source>
        <dbReference type="EMBL" id="SCM80239.1"/>
    </source>
</evidence>
<dbReference type="HAMAP" id="MF_00490">
    <property type="entry name" value="ComB"/>
    <property type="match status" value="1"/>
</dbReference>
<dbReference type="GO" id="GO:0050532">
    <property type="term" value="F:2-phosphosulfolactate phosphatase activity"/>
    <property type="evidence" value="ECO:0007669"/>
    <property type="project" value="UniProtKB-UniRule"/>
</dbReference>